<reference evidence="2" key="1">
    <citation type="submission" date="2021-01" db="EMBL/GenBank/DDBJ databases">
        <authorList>
            <person name="Corre E."/>
            <person name="Pelletier E."/>
            <person name="Niang G."/>
            <person name="Scheremetjew M."/>
            <person name="Finn R."/>
            <person name="Kale V."/>
            <person name="Holt S."/>
            <person name="Cochrane G."/>
            <person name="Meng A."/>
            <person name="Brown T."/>
            <person name="Cohen L."/>
        </authorList>
    </citation>
    <scope>NUCLEOTIDE SEQUENCE</scope>
    <source>
        <strain evidence="2">CCMP281</strain>
    </source>
</reference>
<protein>
    <submittedName>
        <fullName evidence="2">Uncharacterized protein</fullName>
    </submittedName>
</protein>
<evidence type="ECO:0000313" key="2">
    <source>
        <dbReference type="EMBL" id="CAE0107720.1"/>
    </source>
</evidence>
<feature type="compositionally biased region" description="Basic and acidic residues" evidence="1">
    <location>
        <begin position="455"/>
        <end position="464"/>
    </location>
</feature>
<name>A0A6T9D5H5_9EUKA</name>
<dbReference type="AlphaFoldDB" id="A0A6T9D5H5"/>
<feature type="region of interest" description="Disordered" evidence="1">
    <location>
        <begin position="434"/>
        <end position="555"/>
    </location>
</feature>
<feature type="compositionally biased region" description="Low complexity" evidence="1">
    <location>
        <begin position="519"/>
        <end position="530"/>
    </location>
</feature>
<sequence>MSNRVLEFNSASSPQSAGSIDLFHLVDTMLVTVDRRMVLRLTFADSIFEFYTDSMMDLYDWEAFTSVAGGFDHRMPPAHAGWLHLLNGCKGSNVQAGWRQYWEVSSTESPTLCAFNDNHSSTKLAQAATCTVQIESIVKLDLVDGDALKALVKGFGKLSDALHFSVDLTLEPSQKLGVQLDASTRKVRSFESGGISEQLQSAPIVPKVGDVVVAIDGVRLDSEGDLLKALAAVASKDDGVEQRLVTVSFRRPVPLAVNFPAGAIRIEGPAAQQWILHPAPNGDQKLLAGAAVRQLANWMSSLQTALDKARTRLSQEKVVLESPLDLEWEDEWVKAYIVLSMPTGITFFPKEDSAKAAIAAGDLLLGSVLTMPMPVIRRASHAMGLEFYDGVIDVETESDEMPLVRVRLGSLSALFHNLLSAINIYGAGAKQYEAADGRGGTHGDGRGTEGGGRGSEVEPERQSAERQSSAKAKPRLPLTGVKAADGGDDTSRETTSRGSKVRLTARLTGRGKKSRESRCSSPSSGSVSARNKPGTPRKSSVQASPRTSTNRLSKR</sequence>
<organism evidence="2">
    <name type="scientific">Haptolina ericina</name>
    <dbReference type="NCBI Taxonomy" id="156174"/>
    <lineage>
        <taxon>Eukaryota</taxon>
        <taxon>Haptista</taxon>
        <taxon>Haptophyta</taxon>
        <taxon>Prymnesiophyceae</taxon>
        <taxon>Prymnesiales</taxon>
        <taxon>Prymnesiaceae</taxon>
        <taxon>Haptolina</taxon>
    </lineage>
</organism>
<proteinExistence type="predicted"/>
<feature type="compositionally biased region" description="Basic and acidic residues" evidence="1">
    <location>
        <begin position="434"/>
        <end position="447"/>
    </location>
</feature>
<accession>A0A6T9D5H5</accession>
<feature type="compositionally biased region" description="Polar residues" evidence="1">
    <location>
        <begin position="537"/>
        <end position="555"/>
    </location>
</feature>
<evidence type="ECO:0000313" key="3">
    <source>
        <dbReference type="EMBL" id="CAE0107721.1"/>
    </source>
</evidence>
<gene>
    <name evidence="2" type="ORF">HERI1096_LOCUS8379</name>
    <name evidence="3" type="ORF">HERI1096_LOCUS8380</name>
</gene>
<dbReference type="EMBL" id="HBHX01014965">
    <property type="protein sequence ID" value="CAE0107720.1"/>
    <property type="molecule type" value="Transcribed_RNA"/>
</dbReference>
<evidence type="ECO:0000256" key="1">
    <source>
        <dbReference type="SAM" id="MobiDB-lite"/>
    </source>
</evidence>
<dbReference type="EMBL" id="HBHX01014966">
    <property type="protein sequence ID" value="CAE0107721.1"/>
    <property type="molecule type" value="Transcribed_RNA"/>
</dbReference>